<evidence type="ECO:0000256" key="2">
    <source>
        <dbReference type="SAM" id="Phobius"/>
    </source>
</evidence>
<keyword evidence="3" id="KW-0413">Isomerase</keyword>
<dbReference type="RefSeq" id="WP_092858887.1">
    <property type="nucleotide sequence ID" value="NZ_FOQH01000003.1"/>
</dbReference>
<protein>
    <submittedName>
        <fullName evidence="3">2-(1,2-epoxy-1,2-dihydrophenyl)acetyl-CoA isomerase</fullName>
    </submittedName>
</protein>
<dbReference type="PANTHER" id="PTHR43802">
    <property type="entry name" value="ENOYL-COA HYDRATASE"/>
    <property type="match status" value="1"/>
</dbReference>
<dbReference type="Proteomes" id="UP000199377">
    <property type="component" value="Unassembled WGS sequence"/>
</dbReference>
<dbReference type="EMBL" id="FOQH01000003">
    <property type="protein sequence ID" value="SFH91646.1"/>
    <property type="molecule type" value="Genomic_DNA"/>
</dbReference>
<feature type="transmembrane region" description="Helical" evidence="2">
    <location>
        <begin position="99"/>
        <end position="122"/>
    </location>
</feature>
<dbReference type="InterPro" id="IPR001753">
    <property type="entry name" value="Enoyl-CoA_hydra/iso"/>
</dbReference>
<reference evidence="3 4" key="1">
    <citation type="submission" date="2016-10" db="EMBL/GenBank/DDBJ databases">
        <authorList>
            <person name="de Groot N.N."/>
        </authorList>
    </citation>
    <scope>NUCLEOTIDE SEQUENCE [LARGE SCALE GENOMIC DNA]</scope>
    <source>
        <strain evidence="3 4">CGMCC 1.11030</strain>
    </source>
</reference>
<gene>
    <name evidence="3" type="ORF">SAMN05216258_10379</name>
</gene>
<evidence type="ECO:0000256" key="1">
    <source>
        <dbReference type="ARBA" id="ARBA00005254"/>
    </source>
</evidence>
<dbReference type="STRING" id="1114924.SAMN05216258_10379"/>
<organism evidence="3 4">
    <name type="scientific">Albimonas pacifica</name>
    <dbReference type="NCBI Taxonomy" id="1114924"/>
    <lineage>
        <taxon>Bacteria</taxon>
        <taxon>Pseudomonadati</taxon>
        <taxon>Pseudomonadota</taxon>
        <taxon>Alphaproteobacteria</taxon>
        <taxon>Rhodobacterales</taxon>
        <taxon>Paracoccaceae</taxon>
        <taxon>Albimonas</taxon>
    </lineage>
</organism>
<keyword evidence="4" id="KW-1185">Reference proteome</keyword>
<comment type="similarity">
    <text evidence="1">Belongs to the enoyl-CoA hydratase/isomerase family.</text>
</comment>
<keyword evidence="2" id="KW-0812">Transmembrane</keyword>
<dbReference type="OrthoDB" id="9777711at2"/>
<evidence type="ECO:0000313" key="4">
    <source>
        <dbReference type="Proteomes" id="UP000199377"/>
    </source>
</evidence>
<dbReference type="SUPFAM" id="SSF52096">
    <property type="entry name" value="ClpP/crotonase"/>
    <property type="match status" value="1"/>
</dbReference>
<dbReference type="Pfam" id="PF00378">
    <property type="entry name" value="ECH_1"/>
    <property type="match status" value="1"/>
</dbReference>
<dbReference type="GO" id="GO:0016853">
    <property type="term" value="F:isomerase activity"/>
    <property type="evidence" value="ECO:0007669"/>
    <property type="project" value="UniProtKB-KW"/>
</dbReference>
<dbReference type="AlphaFoldDB" id="A0A1I3DY43"/>
<keyword evidence="2" id="KW-0472">Membrane</keyword>
<dbReference type="Gene3D" id="3.90.226.10">
    <property type="entry name" value="2-enoyl-CoA Hydratase, Chain A, domain 1"/>
    <property type="match status" value="1"/>
</dbReference>
<evidence type="ECO:0000313" key="3">
    <source>
        <dbReference type="EMBL" id="SFH91646.1"/>
    </source>
</evidence>
<proteinExistence type="inferred from homology"/>
<name>A0A1I3DY43_9RHOB</name>
<keyword evidence="2" id="KW-1133">Transmembrane helix</keyword>
<dbReference type="InterPro" id="IPR029045">
    <property type="entry name" value="ClpP/crotonase-like_dom_sf"/>
</dbReference>
<feature type="transmembrane region" description="Helical" evidence="2">
    <location>
        <begin position="128"/>
        <end position="149"/>
    </location>
</feature>
<accession>A0A1I3DY43</accession>
<sequence>MSEYSTVLVETAGPVSVVALNRPDALNAFDPALRTDLAAALKAAHADPDTRVIVLAAEGRAFCAGADLKAAKPGRDTQASLMNEYKPVMDAITRGPKPVVVAAQGACAGIGASLVMASDLAVMEEDSYLYLAFAAIGLIPDGGAHWMLLRAIGKKRAYQMIVEAGRMTAAEALEAGLANKVAPKGQGRAVAMEWAAKLAQGAPRTLRYAKSVLAAANDHSFDDSYAYEAALQGICAGSKDNADAVKAFLNKEKPVFTGA</sequence>
<dbReference type="CDD" id="cd06558">
    <property type="entry name" value="crotonase-like"/>
    <property type="match status" value="1"/>
</dbReference>
<dbReference type="PANTHER" id="PTHR43802:SF1">
    <property type="entry name" value="IP11341P-RELATED"/>
    <property type="match status" value="1"/>
</dbReference>